<feature type="transmembrane region" description="Helical" evidence="9">
    <location>
        <begin position="74"/>
        <end position="93"/>
    </location>
</feature>
<dbReference type="InterPro" id="IPR011527">
    <property type="entry name" value="ABC1_TM_dom"/>
</dbReference>
<evidence type="ECO:0000259" key="11">
    <source>
        <dbReference type="PROSITE" id="PS50929"/>
    </source>
</evidence>
<dbReference type="SMART" id="SM00382">
    <property type="entry name" value="AAA"/>
    <property type="match status" value="1"/>
</dbReference>
<dbReference type="InterPro" id="IPR027417">
    <property type="entry name" value="P-loop_NTPase"/>
</dbReference>
<comment type="catalytic activity">
    <reaction evidence="1">
        <text>ATP + protein L-histidine = ADP + protein N-phospho-L-histidine.</text>
        <dbReference type="EC" id="2.7.13.3"/>
    </reaction>
</comment>
<dbReference type="PROSITE" id="PS00211">
    <property type="entry name" value="ABC_TRANSPORTER_1"/>
    <property type="match status" value="1"/>
</dbReference>
<dbReference type="RefSeq" id="WP_190406864.1">
    <property type="nucleotide sequence ID" value="NZ_JACJRF010000012.1"/>
</dbReference>
<dbReference type="InterPro" id="IPR003593">
    <property type="entry name" value="AAA+_ATPase"/>
</dbReference>
<proteinExistence type="predicted"/>
<reference evidence="12 13" key="1">
    <citation type="journal article" date="2020" name="ISME J.">
        <title>Comparative genomics reveals insights into cyanobacterial evolution and habitat adaptation.</title>
        <authorList>
            <person name="Chen M.Y."/>
            <person name="Teng W.K."/>
            <person name="Zhao L."/>
            <person name="Hu C.X."/>
            <person name="Zhou Y.K."/>
            <person name="Han B.P."/>
            <person name="Song L.R."/>
            <person name="Shu W.S."/>
        </authorList>
    </citation>
    <scope>NUCLEOTIDE SEQUENCE [LARGE SCALE GENOMIC DNA]</scope>
    <source>
        <strain evidence="12 13">FACHB-260</strain>
    </source>
</reference>
<comment type="caution">
    <text evidence="12">The sequence shown here is derived from an EMBL/GenBank/DDBJ whole genome shotgun (WGS) entry which is preliminary data.</text>
</comment>
<gene>
    <name evidence="12" type="ORF">H6G18_09665</name>
</gene>
<sequence length="758" mass="84186">MSSRRILLKFAKPYPGLVLLTIILGFSGALFNGISTALIVPVVLRIVGQPVDLTGAPGLLKAIMTPFDNVPENYRIAVMAGAILLMIALKNLATYTSSLASSSLTRRLTADMREVGINLLLTIDIDYYAKTKVGDLINRLGGEIGRAASYVGNIIKLIILTITIAVFVFLLVSISWQLTIMATILLSLVTVANQFAIGRSRMFGKMLTEMSKAYSIAVLEILSGIRLVKATANENREFRRVKDLIRQREVADFQAQMNSNAIAPISEFLGVAALLAIVILSKTFFEDQISSISTVLLTYLLILLRLLPLVSQLNSLRSNFASMMASVDSVSELLRVEDKPFLINGKIAYQGLQKEINFNSVSFAYPGHSKQVLKEVTLNLPRGTTLALVGGSGAGKSTLADLLPRFYDPTDGCITLDGVNLRDFDVASVRRLMGIVSQDTFLFNTSVRNNIAYSRQEATEEEILLAAKRANAYEFISKLPQQFDTMIGDRGVMLSGGQRQRLAIARALLQNPDILILDEATSALDTVSERLVQAALEELSRDRTTLVIAHRLSTVRKADQIAVLDQGKVVEVGTHEELLQKSGYYSRLYGMQFSNNPETANKNNQSFLRISHEIRTRLNSMIGVLRLLLDDVANNSQEHQELIEDSYKSAFKIINTLDIFEDSLQQQVQYLSTSLSEDNQNSNNQIEHLKNINEFRIHFNNILISLRSLTDNTGELAQSEYLLLKESLNLSMNLLDYLEKFEDGICYTQTEIFAPNKQ</sequence>
<dbReference type="Gene3D" id="3.40.50.300">
    <property type="entry name" value="P-loop containing nucleotide triphosphate hydrolases"/>
    <property type="match status" value="1"/>
</dbReference>
<dbReference type="InterPro" id="IPR036097">
    <property type="entry name" value="HisK_dim/P_sf"/>
</dbReference>
<feature type="transmembrane region" description="Helical" evidence="9">
    <location>
        <begin position="154"/>
        <end position="174"/>
    </location>
</feature>
<evidence type="ECO:0000256" key="1">
    <source>
        <dbReference type="ARBA" id="ARBA00000085"/>
    </source>
</evidence>
<keyword evidence="13" id="KW-1185">Reference proteome</keyword>
<dbReference type="SUPFAM" id="SSF47384">
    <property type="entry name" value="Homodimeric domain of signal transducing histidine kinase"/>
    <property type="match status" value="1"/>
</dbReference>
<dbReference type="Proteomes" id="UP000607281">
    <property type="component" value="Unassembled WGS sequence"/>
</dbReference>
<organism evidence="12 13">
    <name type="scientific">Anabaena subtropica FACHB-260</name>
    <dbReference type="NCBI Taxonomy" id="2692884"/>
    <lineage>
        <taxon>Bacteria</taxon>
        <taxon>Bacillati</taxon>
        <taxon>Cyanobacteriota</taxon>
        <taxon>Cyanophyceae</taxon>
        <taxon>Nostocales</taxon>
        <taxon>Nostocaceae</taxon>
        <taxon>Anabaena</taxon>
    </lineage>
</organism>
<evidence type="ECO:0000256" key="9">
    <source>
        <dbReference type="SAM" id="Phobius"/>
    </source>
</evidence>
<dbReference type="InterPro" id="IPR017871">
    <property type="entry name" value="ABC_transporter-like_CS"/>
</dbReference>
<keyword evidence="6 12" id="KW-0067">ATP-binding</keyword>
<evidence type="ECO:0000256" key="8">
    <source>
        <dbReference type="ARBA" id="ARBA00023136"/>
    </source>
</evidence>
<dbReference type="InterPro" id="IPR003661">
    <property type="entry name" value="HisK_dim/P_dom"/>
</dbReference>
<dbReference type="Gene3D" id="1.10.287.130">
    <property type="match status" value="1"/>
</dbReference>
<name>A0ABR8CPC2_9NOST</name>
<dbReference type="GO" id="GO:0005524">
    <property type="term" value="F:ATP binding"/>
    <property type="evidence" value="ECO:0007669"/>
    <property type="project" value="UniProtKB-KW"/>
</dbReference>
<keyword evidence="4 9" id="KW-0812">Transmembrane</keyword>
<protein>
    <recommendedName>
        <fullName evidence="3">histidine kinase</fullName>
        <ecNumber evidence="3">2.7.13.3</ecNumber>
    </recommendedName>
</protein>
<dbReference type="EMBL" id="JACJRF010000012">
    <property type="protein sequence ID" value="MBD2344413.1"/>
    <property type="molecule type" value="Genomic_DNA"/>
</dbReference>
<dbReference type="Pfam" id="PF00005">
    <property type="entry name" value="ABC_tran"/>
    <property type="match status" value="1"/>
</dbReference>
<evidence type="ECO:0000259" key="10">
    <source>
        <dbReference type="PROSITE" id="PS50893"/>
    </source>
</evidence>
<feature type="domain" description="ABC transporter" evidence="10">
    <location>
        <begin position="356"/>
        <end position="591"/>
    </location>
</feature>
<keyword evidence="8 9" id="KW-0472">Membrane</keyword>
<feature type="domain" description="ABC transmembrane type-1" evidence="11">
    <location>
        <begin position="19"/>
        <end position="322"/>
    </location>
</feature>
<accession>A0ABR8CPC2</accession>
<dbReference type="InterPro" id="IPR036640">
    <property type="entry name" value="ABC1_TM_sf"/>
</dbReference>
<evidence type="ECO:0000256" key="2">
    <source>
        <dbReference type="ARBA" id="ARBA00004651"/>
    </source>
</evidence>
<evidence type="ECO:0000256" key="6">
    <source>
        <dbReference type="ARBA" id="ARBA00022840"/>
    </source>
</evidence>
<dbReference type="Pfam" id="PF00664">
    <property type="entry name" value="ABC_membrane"/>
    <property type="match status" value="1"/>
</dbReference>
<evidence type="ECO:0000313" key="12">
    <source>
        <dbReference type="EMBL" id="MBD2344413.1"/>
    </source>
</evidence>
<feature type="transmembrane region" description="Helical" evidence="9">
    <location>
        <begin position="180"/>
        <end position="198"/>
    </location>
</feature>
<dbReference type="SUPFAM" id="SSF52540">
    <property type="entry name" value="P-loop containing nucleoside triphosphate hydrolases"/>
    <property type="match status" value="1"/>
</dbReference>
<evidence type="ECO:0000256" key="5">
    <source>
        <dbReference type="ARBA" id="ARBA00022741"/>
    </source>
</evidence>
<dbReference type="InterPro" id="IPR039421">
    <property type="entry name" value="Type_1_exporter"/>
</dbReference>
<dbReference type="SMART" id="SM00388">
    <property type="entry name" value="HisKA"/>
    <property type="match status" value="1"/>
</dbReference>
<evidence type="ECO:0000256" key="7">
    <source>
        <dbReference type="ARBA" id="ARBA00022989"/>
    </source>
</evidence>
<keyword evidence="7 9" id="KW-1133">Transmembrane helix</keyword>
<evidence type="ECO:0000256" key="3">
    <source>
        <dbReference type="ARBA" id="ARBA00012438"/>
    </source>
</evidence>
<feature type="transmembrane region" description="Helical" evidence="9">
    <location>
        <begin position="16"/>
        <end position="44"/>
    </location>
</feature>
<dbReference type="PANTHER" id="PTHR43394">
    <property type="entry name" value="ATP-DEPENDENT PERMEASE MDL1, MITOCHONDRIAL"/>
    <property type="match status" value="1"/>
</dbReference>
<dbReference type="PROSITE" id="PS50893">
    <property type="entry name" value="ABC_TRANSPORTER_2"/>
    <property type="match status" value="1"/>
</dbReference>
<keyword evidence="5" id="KW-0547">Nucleotide-binding</keyword>
<dbReference type="PANTHER" id="PTHR43394:SF1">
    <property type="entry name" value="ATP-BINDING CASSETTE SUB-FAMILY B MEMBER 10, MITOCHONDRIAL"/>
    <property type="match status" value="1"/>
</dbReference>
<feature type="transmembrane region" description="Helical" evidence="9">
    <location>
        <begin position="261"/>
        <end position="280"/>
    </location>
</feature>
<comment type="subcellular location">
    <subcellularLocation>
        <location evidence="2">Cell membrane</location>
        <topology evidence="2">Multi-pass membrane protein</topology>
    </subcellularLocation>
</comment>
<dbReference type="SUPFAM" id="SSF90123">
    <property type="entry name" value="ABC transporter transmembrane region"/>
    <property type="match status" value="1"/>
</dbReference>
<dbReference type="InterPro" id="IPR003439">
    <property type="entry name" value="ABC_transporter-like_ATP-bd"/>
</dbReference>
<evidence type="ECO:0000313" key="13">
    <source>
        <dbReference type="Proteomes" id="UP000607281"/>
    </source>
</evidence>
<dbReference type="EC" id="2.7.13.3" evidence="3"/>
<dbReference type="CDD" id="cd00082">
    <property type="entry name" value="HisKA"/>
    <property type="match status" value="1"/>
</dbReference>
<dbReference type="Gene3D" id="1.20.1560.10">
    <property type="entry name" value="ABC transporter type 1, transmembrane domain"/>
    <property type="match status" value="1"/>
</dbReference>
<dbReference type="PROSITE" id="PS50929">
    <property type="entry name" value="ABC_TM1F"/>
    <property type="match status" value="1"/>
</dbReference>
<evidence type="ECO:0000256" key="4">
    <source>
        <dbReference type="ARBA" id="ARBA00022692"/>
    </source>
</evidence>